<dbReference type="Proteomes" id="UP000075884">
    <property type="component" value="Unassembled WGS sequence"/>
</dbReference>
<organism evidence="2 3">
    <name type="scientific">Anopheles dirus</name>
    <dbReference type="NCBI Taxonomy" id="7168"/>
    <lineage>
        <taxon>Eukaryota</taxon>
        <taxon>Metazoa</taxon>
        <taxon>Ecdysozoa</taxon>
        <taxon>Arthropoda</taxon>
        <taxon>Hexapoda</taxon>
        <taxon>Insecta</taxon>
        <taxon>Pterygota</taxon>
        <taxon>Neoptera</taxon>
        <taxon>Endopterygota</taxon>
        <taxon>Diptera</taxon>
        <taxon>Nematocera</taxon>
        <taxon>Culicoidea</taxon>
        <taxon>Culicidae</taxon>
        <taxon>Anophelinae</taxon>
        <taxon>Anopheles</taxon>
    </lineage>
</organism>
<proteinExistence type="predicted"/>
<feature type="compositionally biased region" description="Polar residues" evidence="1">
    <location>
        <begin position="1"/>
        <end position="11"/>
    </location>
</feature>
<dbReference type="EnsemblMetazoa" id="ADIR004990-RA">
    <property type="protein sequence ID" value="ADIR004990-PA"/>
    <property type="gene ID" value="ADIR004990"/>
</dbReference>
<evidence type="ECO:0000313" key="2">
    <source>
        <dbReference type="EnsemblMetazoa" id="ADIR004990-PA"/>
    </source>
</evidence>
<feature type="region of interest" description="Disordered" evidence="1">
    <location>
        <begin position="1"/>
        <end position="52"/>
    </location>
</feature>
<keyword evidence="3" id="KW-1185">Reference proteome</keyword>
<dbReference type="AlphaFoldDB" id="A0A182NBG2"/>
<evidence type="ECO:0000256" key="1">
    <source>
        <dbReference type="SAM" id="MobiDB-lite"/>
    </source>
</evidence>
<evidence type="ECO:0000313" key="3">
    <source>
        <dbReference type="Proteomes" id="UP000075884"/>
    </source>
</evidence>
<sequence length="59" mass="5791">MTAISTNSSSAGCLRLPDDGPSISMLPATCDSQSPQMSPGSTASSTVAAGDGGEFIVID</sequence>
<accession>A0A182NBG2</accession>
<dbReference type="VEuPathDB" id="VectorBase:ADIR004990"/>
<reference evidence="2" key="2">
    <citation type="submission" date="2020-05" db="UniProtKB">
        <authorList>
            <consortium name="EnsemblMetazoa"/>
        </authorList>
    </citation>
    <scope>IDENTIFICATION</scope>
    <source>
        <strain evidence="2">WRAIR2</strain>
    </source>
</reference>
<reference evidence="3" key="1">
    <citation type="submission" date="2013-03" db="EMBL/GenBank/DDBJ databases">
        <title>The Genome Sequence of Anopheles dirus WRAIR2.</title>
        <authorList>
            <consortium name="The Broad Institute Genomics Platform"/>
            <person name="Neafsey D.E."/>
            <person name="Walton C."/>
            <person name="Walker B."/>
            <person name="Young S.K."/>
            <person name="Zeng Q."/>
            <person name="Gargeya S."/>
            <person name="Fitzgerald M."/>
            <person name="Haas B."/>
            <person name="Abouelleil A."/>
            <person name="Allen A.W."/>
            <person name="Alvarado L."/>
            <person name="Arachchi H.M."/>
            <person name="Berlin A.M."/>
            <person name="Chapman S.B."/>
            <person name="Gainer-Dewar J."/>
            <person name="Goldberg J."/>
            <person name="Griggs A."/>
            <person name="Gujja S."/>
            <person name="Hansen M."/>
            <person name="Howarth C."/>
            <person name="Imamovic A."/>
            <person name="Ireland A."/>
            <person name="Larimer J."/>
            <person name="McCowan C."/>
            <person name="Murphy C."/>
            <person name="Pearson M."/>
            <person name="Poon T.W."/>
            <person name="Priest M."/>
            <person name="Roberts A."/>
            <person name="Saif S."/>
            <person name="Shea T."/>
            <person name="Sisk P."/>
            <person name="Sykes S."/>
            <person name="Wortman J."/>
            <person name="Nusbaum C."/>
            <person name="Birren B."/>
        </authorList>
    </citation>
    <scope>NUCLEOTIDE SEQUENCE [LARGE SCALE GENOMIC DNA]</scope>
    <source>
        <strain evidence="3">WRAIR2</strain>
    </source>
</reference>
<feature type="compositionally biased region" description="Polar residues" evidence="1">
    <location>
        <begin position="30"/>
        <end position="47"/>
    </location>
</feature>
<protein>
    <submittedName>
        <fullName evidence="2">Uncharacterized protein</fullName>
    </submittedName>
</protein>
<name>A0A182NBG2_9DIPT</name>